<dbReference type="Gene3D" id="3.40.50.1010">
    <property type="entry name" value="5'-nuclease"/>
    <property type="match status" value="2"/>
</dbReference>
<dbReference type="Pfam" id="PF00752">
    <property type="entry name" value="XPG_N"/>
    <property type="match status" value="1"/>
</dbReference>
<dbReference type="PRINTS" id="PR00853">
    <property type="entry name" value="XPGRADSUPER"/>
</dbReference>
<reference evidence="3" key="1">
    <citation type="journal article" date="2023" name="Mol. Phylogenet. Evol.">
        <title>Genome-scale phylogeny and comparative genomics of the fungal order Sordariales.</title>
        <authorList>
            <person name="Hensen N."/>
            <person name="Bonometti L."/>
            <person name="Westerberg I."/>
            <person name="Brannstrom I.O."/>
            <person name="Guillou S."/>
            <person name="Cros-Aarteil S."/>
            <person name="Calhoun S."/>
            <person name="Haridas S."/>
            <person name="Kuo A."/>
            <person name="Mondo S."/>
            <person name="Pangilinan J."/>
            <person name="Riley R."/>
            <person name="LaButti K."/>
            <person name="Andreopoulos B."/>
            <person name="Lipzen A."/>
            <person name="Chen C."/>
            <person name="Yan M."/>
            <person name="Daum C."/>
            <person name="Ng V."/>
            <person name="Clum A."/>
            <person name="Steindorff A."/>
            <person name="Ohm R.A."/>
            <person name="Martin F."/>
            <person name="Silar P."/>
            <person name="Natvig D.O."/>
            <person name="Lalanne C."/>
            <person name="Gautier V."/>
            <person name="Ament-Velasquez S.L."/>
            <person name="Kruys A."/>
            <person name="Hutchinson M.I."/>
            <person name="Powell A.J."/>
            <person name="Barry K."/>
            <person name="Miller A.N."/>
            <person name="Grigoriev I.V."/>
            <person name="Debuchy R."/>
            <person name="Gladieux P."/>
            <person name="Hiltunen Thoren M."/>
            <person name="Johannesson H."/>
        </authorList>
    </citation>
    <scope>NUCLEOTIDE SEQUENCE</scope>
    <source>
        <strain evidence="3">CBS 232.78</strain>
    </source>
</reference>
<dbReference type="CDD" id="cd09870">
    <property type="entry name" value="PIN_YEN1"/>
    <property type="match status" value="1"/>
</dbReference>
<dbReference type="InterPro" id="IPR006085">
    <property type="entry name" value="XPG_DNA_repair_N"/>
</dbReference>
<gene>
    <name evidence="3" type="ORF">B0H63DRAFT_34383</name>
</gene>
<dbReference type="EMBL" id="JAULSW010000001">
    <property type="protein sequence ID" value="KAK3394073.1"/>
    <property type="molecule type" value="Genomic_DNA"/>
</dbReference>
<feature type="domain" description="XPG-I" evidence="1">
    <location>
        <begin position="116"/>
        <end position="183"/>
    </location>
</feature>
<protein>
    <submittedName>
        <fullName evidence="3">PIN domain-like protein</fullName>
    </submittedName>
</protein>
<evidence type="ECO:0000259" key="1">
    <source>
        <dbReference type="SMART" id="SM00484"/>
    </source>
</evidence>
<evidence type="ECO:0000313" key="3">
    <source>
        <dbReference type="EMBL" id="KAK3394073.1"/>
    </source>
</evidence>
<feature type="domain" description="XPG N-terminal" evidence="2">
    <location>
        <begin position="1"/>
        <end position="109"/>
    </location>
</feature>
<dbReference type="SMART" id="SM00484">
    <property type="entry name" value="XPGI"/>
    <property type="match status" value="1"/>
</dbReference>
<dbReference type="SUPFAM" id="SSF88723">
    <property type="entry name" value="PIN domain-like"/>
    <property type="match status" value="1"/>
</dbReference>
<reference evidence="3" key="2">
    <citation type="submission" date="2023-06" db="EMBL/GenBank/DDBJ databases">
        <authorList>
            <consortium name="Lawrence Berkeley National Laboratory"/>
            <person name="Haridas S."/>
            <person name="Hensen N."/>
            <person name="Bonometti L."/>
            <person name="Westerberg I."/>
            <person name="Brannstrom I.O."/>
            <person name="Guillou S."/>
            <person name="Cros-Aarteil S."/>
            <person name="Calhoun S."/>
            <person name="Kuo A."/>
            <person name="Mondo S."/>
            <person name="Pangilinan J."/>
            <person name="Riley R."/>
            <person name="LaButti K."/>
            <person name="Andreopoulos B."/>
            <person name="Lipzen A."/>
            <person name="Chen C."/>
            <person name="Yanf M."/>
            <person name="Daum C."/>
            <person name="Ng V."/>
            <person name="Clum A."/>
            <person name="Steindorff A."/>
            <person name="Ohm R."/>
            <person name="Martin F."/>
            <person name="Silar P."/>
            <person name="Natvig D."/>
            <person name="Lalanne C."/>
            <person name="Gautier V."/>
            <person name="Ament-velasquez S.L."/>
            <person name="Kruys A."/>
            <person name="Hutchinson M.I."/>
            <person name="Powell A.J."/>
            <person name="Barry K."/>
            <person name="Miller A.N."/>
            <person name="Grigoriev I.V."/>
            <person name="Debuchy R."/>
            <person name="Gladieux P."/>
            <person name="Thoren M.H."/>
            <person name="Johannesson H."/>
        </authorList>
    </citation>
    <scope>NUCLEOTIDE SEQUENCE</scope>
    <source>
        <strain evidence="3">CBS 232.78</strain>
    </source>
</reference>
<name>A0AAE0U7N7_9PEZI</name>
<dbReference type="SMART" id="SM00485">
    <property type="entry name" value="XPGN"/>
    <property type="match status" value="1"/>
</dbReference>
<dbReference type="Pfam" id="PF00867">
    <property type="entry name" value="XPG_I"/>
    <property type="match status" value="1"/>
</dbReference>
<evidence type="ECO:0000313" key="4">
    <source>
        <dbReference type="Proteomes" id="UP001285441"/>
    </source>
</evidence>
<comment type="caution">
    <text evidence="3">The sequence shown here is derived from an EMBL/GenBank/DDBJ whole genome shotgun (WGS) entry which is preliminary data.</text>
</comment>
<dbReference type="GO" id="GO:0017108">
    <property type="term" value="F:5'-flap endonuclease activity"/>
    <property type="evidence" value="ECO:0007669"/>
    <property type="project" value="TreeGrafter"/>
</dbReference>
<dbReference type="Proteomes" id="UP001285441">
    <property type="component" value="Unassembled WGS sequence"/>
</dbReference>
<dbReference type="AlphaFoldDB" id="A0AAE0U7N7"/>
<proteinExistence type="predicted"/>
<dbReference type="PANTHER" id="PTHR11081:SF62">
    <property type="entry name" value="XPG-I DOMAIN-CONTAINING PROTEIN"/>
    <property type="match status" value="1"/>
</dbReference>
<dbReference type="InterPro" id="IPR029060">
    <property type="entry name" value="PIN-like_dom_sf"/>
</dbReference>
<keyword evidence="4" id="KW-1185">Reference proteome</keyword>
<dbReference type="InterPro" id="IPR006084">
    <property type="entry name" value="XPG/Rad2"/>
</dbReference>
<dbReference type="PANTHER" id="PTHR11081">
    <property type="entry name" value="FLAP ENDONUCLEASE FAMILY MEMBER"/>
    <property type="match status" value="1"/>
</dbReference>
<sequence length="216" mass="24206">MGILHFWDVIKEGEKTELAKWSAKHFEQLGRPLRIAVDAAIWQFRDVNDAKAKAIHPGMPGSHPVERAIMHRLFRLRKMNIEVVFVFDGPNRGVKRGAMAKNEPAQQIQLLKMLLQNLCVPTCDAPGEAEAQCARMQQLGLVDAGWSEDSDVFMFGCTQLVRFHYKEVKGEKKAARRTMLFGDSPTTTCSRIVNSTETGLSCLPSFQAATTTRLAF</sequence>
<dbReference type="InterPro" id="IPR006086">
    <property type="entry name" value="XPG-I_dom"/>
</dbReference>
<dbReference type="GO" id="GO:0006974">
    <property type="term" value="P:DNA damage response"/>
    <property type="evidence" value="ECO:0007669"/>
    <property type="project" value="UniProtKB-ARBA"/>
</dbReference>
<organism evidence="3 4">
    <name type="scientific">Podospora didyma</name>
    <dbReference type="NCBI Taxonomy" id="330526"/>
    <lineage>
        <taxon>Eukaryota</taxon>
        <taxon>Fungi</taxon>
        <taxon>Dikarya</taxon>
        <taxon>Ascomycota</taxon>
        <taxon>Pezizomycotina</taxon>
        <taxon>Sordariomycetes</taxon>
        <taxon>Sordariomycetidae</taxon>
        <taxon>Sordariales</taxon>
        <taxon>Podosporaceae</taxon>
        <taxon>Podospora</taxon>
    </lineage>
</organism>
<accession>A0AAE0U7N7</accession>
<evidence type="ECO:0000259" key="2">
    <source>
        <dbReference type="SMART" id="SM00485"/>
    </source>
</evidence>